<proteinExistence type="predicted"/>
<feature type="compositionally biased region" description="Basic and acidic residues" evidence="1">
    <location>
        <begin position="247"/>
        <end position="256"/>
    </location>
</feature>
<accession>A0A5N5TL73</accession>
<protein>
    <submittedName>
        <fullName evidence="2">Uncharacterized protein</fullName>
    </submittedName>
</protein>
<organism evidence="2 3">
    <name type="scientific">Armadillidium nasatum</name>
    <dbReference type="NCBI Taxonomy" id="96803"/>
    <lineage>
        <taxon>Eukaryota</taxon>
        <taxon>Metazoa</taxon>
        <taxon>Ecdysozoa</taxon>
        <taxon>Arthropoda</taxon>
        <taxon>Crustacea</taxon>
        <taxon>Multicrustacea</taxon>
        <taxon>Malacostraca</taxon>
        <taxon>Eumalacostraca</taxon>
        <taxon>Peracarida</taxon>
        <taxon>Isopoda</taxon>
        <taxon>Oniscidea</taxon>
        <taxon>Crinocheta</taxon>
        <taxon>Armadillidiidae</taxon>
        <taxon>Armadillidium</taxon>
    </lineage>
</organism>
<feature type="compositionally biased region" description="Basic and acidic residues" evidence="1">
    <location>
        <begin position="192"/>
        <end position="216"/>
    </location>
</feature>
<evidence type="ECO:0000313" key="2">
    <source>
        <dbReference type="EMBL" id="KAB7506923.1"/>
    </source>
</evidence>
<feature type="region of interest" description="Disordered" evidence="1">
    <location>
        <begin position="121"/>
        <end position="262"/>
    </location>
</feature>
<dbReference type="EMBL" id="SEYY01000587">
    <property type="protein sequence ID" value="KAB7506923.1"/>
    <property type="molecule type" value="Genomic_DNA"/>
</dbReference>
<keyword evidence="3" id="KW-1185">Reference proteome</keyword>
<gene>
    <name evidence="2" type="ORF">Anas_05085</name>
</gene>
<feature type="region of interest" description="Disordered" evidence="1">
    <location>
        <begin position="358"/>
        <end position="388"/>
    </location>
</feature>
<reference evidence="2 3" key="1">
    <citation type="journal article" date="2019" name="PLoS Biol.">
        <title>Sex chromosomes control vertical transmission of feminizing Wolbachia symbionts in an isopod.</title>
        <authorList>
            <person name="Becking T."/>
            <person name="Chebbi M.A."/>
            <person name="Giraud I."/>
            <person name="Moumen B."/>
            <person name="Laverre T."/>
            <person name="Caubet Y."/>
            <person name="Peccoud J."/>
            <person name="Gilbert C."/>
            <person name="Cordaux R."/>
        </authorList>
    </citation>
    <scope>NUCLEOTIDE SEQUENCE [LARGE SCALE GENOMIC DNA]</scope>
    <source>
        <strain evidence="2">ANa2</strain>
        <tissue evidence="2">Whole body excluding digestive tract and cuticle</tissue>
    </source>
</reference>
<comment type="caution">
    <text evidence="2">The sequence shown here is derived from an EMBL/GenBank/DDBJ whole genome shotgun (WGS) entry which is preliminary data.</text>
</comment>
<name>A0A5N5TL73_9CRUS</name>
<feature type="compositionally biased region" description="Pro residues" evidence="1">
    <location>
        <begin position="358"/>
        <end position="372"/>
    </location>
</feature>
<feature type="compositionally biased region" description="Basic and acidic residues" evidence="1">
    <location>
        <begin position="155"/>
        <end position="185"/>
    </location>
</feature>
<dbReference type="AlphaFoldDB" id="A0A5N5TL73"/>
<sequence length="388" mass="43954">MWEKEGKPQPPISLAGTFRIIPLPFNDASWSSCNICYVFIPKIFHFKNSVVYEPIHLTLQSVELLCHYSYGITFIIGSAERARYDRSREPPRGYGNDYDRDMHAPPYEYDRFYQRGRYYDEHDDRDRYGPPAPGGYGSIDPLESRGPPGLPRYSPKRERGYSPVTRRDYGHGREKKYPDYEERRPSPIRPRYYGDKRSRSPEKRRSPYGSKREKGRSPYSPRNKRSPRRDSPYKVATPPSPPKISASRKEEPEKKASLANSPAGSLLQKLAECCVKSSEDADLALNVVAALTKSLKEYCQRNEETKLAELLMEAELKVGTVKALKAGMKMLSNFTADAGTANISPGNVFPTFLGINHPPPTHSQKPLPPPTHAPSMYGTASQSGHFNY</sequence>
<dbReference type="Proteomes" id="UP000326759">
    <property type="component" value="Unassembled WGS sequence"/>
</dbReference>
<evidence type="ECO:0000256" key="1">
    <source>
        <dbReference type="SAM" id="MobiDB-lite"/>
    </source>
</evidence>
<feature type="compositionally biased region" description="Polar residues" evidence="1">
    <location>
        <begin position="378"/>
        <end position="388"/>
    </location>
</feature>
<evidence type="ECO:0000313" key="3">
    <source>
        <dbReference type="Proteomes" id="UP000326759"/>
    </source>
</evidence>